<dbReference type="Proteomes" id="UP000198948">
    <property type="component" value="Unassembled WGS sequence"/>
</dbReference>
<dbReference type="AlphaFoldDB" id="A0A1H9RS53"/>
<evidence type="ECO:0000256" key="1">
    <source>
        <dbReference type="SAM" id="MobiDB-lite"/>
    </source>
</evidence>
<evidence type="ECO:0000313" key="2">
    <source>
        <dbReference type="EMBL" id="SER75771.1"/>
    </source>
</evidence>
<name>A0A1H9RS53_9LACT</name>
<feature type="compositionally biased region" description="Basic and acidic residues" evidence="1">
    <location>
        <begin position="97"/>
        <end position="112"/>
    </location>
</feature>
<dbReference type="Gene3D" id="3.30.1490.480">
    <property type="entry name" value="Endolytic murein transglycosylase"/>
    <property type="match status" value="1"/>
</dbReference>
<proteinExistence type="predicted"/>
<keyword evidence="3" id="KW-1185">Reference proteome</keyword>
<evidence type="ECO:0008006" key="4">
    <source>
        <dbReference type="Google" id="ProtNLM"/>
    </source>
</evidence>
<reference evidence="2 3" key="1">
    <citation type="submission" date="2016-10" db="EMBL/GenBank/DDBJ databases">
        <authorList>
            <person name="de Groot N.N."/>
        </authorList>
    </citation>
    <scope>NUCLEOTIDE SEQUENCE [LARGE SCALE GENOMIC DNA]</scope>
    <source>
        <strain evidence="2 3">DSM 13760</strain>
    </source>
</reference>
<protein>
    <recommendedName>
        <fullName evidence="4">YceG-like family protein</fullName>
    </recommendedName>
</protein>
<gene>
    <name evidence="2" type="ORF">SAMN04488559_10550</name>
</gene>
<feature type="compositionally biased region" description="Basic and acidic residues" evidence="1">
    <location>
        <begin position="69"/>
        <end position="81"/>
    </location>
</feature>
<sequence length="177" mass="19946">MMSRPSLRSLALGFFLSAVIVFSYTTFIYKAPVVDSSVKTEKKAETAEQTEEEKTYKKKYEELLAETEVNEKKDSSKENASKDSSQTEANKDSSVPVKKEEPKEEKPTKKEYTLVIEPGEPSSSAIQTLAEQGIIKNADEFTQFLSDNNYETLVRDGSYALNSEMTYEEIAKSITHQ</sequence>
<feature type="region of interest" description="Disordered" evidence="1">
    <location>
        <begin position="67"/>
        <end position="112"/>
    </location>
</feature>
<accession>A0A1H9RS53</accession>
<evidence type="ECO:0000313" key="3">
    <source>
        <dbReference type="Proteomes" id="UP000198948"/>
    </source>
</evidence>
<dbReference type="EMBL" id="FOHA01000005">
    <property type="protein sequence ID" value="SER75771.1"/>
    <property type="molecule type" value="Genomic_DNA"/>
</dbReference>
<organism evidence="2 3">
    <name type="scientific">Isobaculum melis</name>
    <dbReference type="NCBI Taxonomy" id="142588"/>
    <lineage>
        <taxon>Bacteria</taxon>
        <taxon>Bacillati</taxon>
        <taxon>Bacillota</taxon>
        <taxon>Bacilli</taxon>
        <taxon>Lactobacillales</taxon>
        <taxon>Carnobacteriaceae</taxon>
        <taxon>Isobaculum</taxon>
    </lineage>
</organism>
<dbReference type="STRING" id="142588.SAMN04488559_10550"/>